<sequence length="37" mass="4181">MSAKNPALPFKPNPDASILELRTCMSDHAEVGKREYY</sequence>
<comment type="caution">
    <text evidence="1">The sequence shown here is derived from an EMBL/GenBank/DDBJ whole genome shotgun (WGS) entry which is preliminary data.</text>
</comment>
<reference evidence="1 2" key="1">
    <citation type="submission" date="2020-08" db="EMBL/GenBank/DDBJ databases">
        <title>Genomic Encyclopedia of Type Strains, Phase IV (KMG-IV): sequencing the most valuable type-strain genomes for metagenomic binning, comparative biology and taxonomic classification.</title>
        <authorList>
            <person name="Goeker M."/>
        </authorList>
    </citation>
    <scope>NUCLEOTIDE SEQUENCE [LARGE SCALE GENOMIC DNA]</scope>
    <source>
        <strain evidence="1 2">DSM 102234</strain>
    </source>
</reference>
<keyword evidence="2" id="KW-1185">Reference proteome</keyword>
<dbReference type="Proteomes" id="UP000530268">
    <property type="component" value="Unassembled WGS sequence"/>
</dbReference>
<organism evidence="1 2">
    <name type="scientific">Sulfitobacter undariae</name>
    <dbReference type="NCBI Taxonomy" id="1563671"/>
    <lineage>
        <taxon>Bacteria</taxon>
        <taxon>Pseudomonadati</taxon>
        <taxon>Pseudomonadota</taxon>
        <taxon>Alphaproteobacteria</taxon>
        <taxon>Rhodobacterales</taxon>
        <taxon>Roseobacteraceae</taxon>
        <taxon>Sulfitobacter</taxon>
    </lineage>
</organism>
<dbReference type="AlphaFoldDB" id="A0A7W6E6W5"/>
<dbReference type="EMBL" id="JACIEI010000002">
    <property type="protein sequence ID" value="MBB3993135.1"/>
    <property type="molecule type" value="Genomic_DNA"/>
</dbReference>
<evidence type="ECO:0000313" key="2">
    <source>
        <dbReference type="Proteomes" id="UP000530268"/>
    </source>
</evidence>
<accession>A0A7W6E6W5</accession>
<proteinExistence type="predicted"/>
<name>A0A7W6E6W5_9RHOB</name>
<gene>
    <name evidence="1" type="ORF">GGR95_000763</name>
</gene>
<evidence type="ECO:0000313" key="1">
    <source>
        <dbReference type="EMBL" id="MBB3993135.1"/>
    </source>
</evidence>
<protein>
    <submittedName>
        <fullName evidence="1">Uncharacterized protein</fullName>
    </submittedName>
</protein>